<dbReference type="EMBL" id="SLUN01000003">
    <property type="protein sequence ID" value="TCL75235.1"/>
    <property type="molecule type" value="Genomic_DNA"/>
</dbReference>
<dbReference type="AlphaFoldDB" id="A0A4R1S783"/>
<evidence type="ECO:0000313" key="1">
    <source>
        <dbReference type="EMBL" id="TCL75235.1"/>
    </source>
</evidence>
<dbReference type="OrthoDB" id="9795163at2"/>
<protein>
    <submittedName>
        <fullName evidence="1">Uncharacterized protein</fullName>
    </submittedName>
</protein>
<name>A0A4R1S783_HYDET</name>
<comment type="caution">
    <text evidence="1">The sequence shown here is derived from an EMBL/GenBank/DDBJ whole genome shotgun (WGS) entry which is preliminary data.</text>
</comment>
<dbReference type="InterPro" id="IPR018679">
    <property type="entry name" value="DUF2161"/>
</dbReference>
<dbReference type="Proteomes" id="UP000295008">
    <property type="component" value="Unassembled WGS sequence"/>
</dbReference>
<keyword evidence="2" id="KW-1185">Reference proteome</keyword>
<organism evidence="1 2">
    <name type="scientific">Hydrogenispora ethanolica</name>
    <dbReference type="NCBI Taxonomy" id="1082276"/>
    <lineage>
        <taxon>Bacteria</taxon>
        <taxon>Bacillati</taxon>
        <taxon>Bacillota</taxon>
        <taxon>Hydrogenispora</taxon>
    </lineage>
</organism>
<dbReference type="Pfam" id="PF09929">
    <property type="entry name" value="DUF2161"/>
    <property type="match status" value="1"/>
</dbReference>
<reference evidence="1 2" key="1">
    <citation type="submission" date="2019-03" db="EMBL/GenBank/DDBJ databases">
        <title>Genomic Encyclopedia of Type Strains, Phase IV (KMG-IV): sequencing the most valuable type-strain genomes for metagenomic binning, comparative biology and taxonomic classification.</title>
        <authorList>
            <person name="Goeker M."/>
        </authorList>
    </citation>
    <scope>NUCLEOTIDE SEQUENCE [LARGE SCALE GENOMIC DNA]</scope>
    <source>
        <strain evidence="1 2">LX-B</strain>
    </source>
</reference>
<gene>
    <name evidence="1" type="ORF">EDC14_1003167</name>
</gene>
<evidence type="ECO:0000313" key="2">
    <source>
        <dbReference type="Proteomes" id="UP000295008"/>
    </source>
</evidence>
<proteinExistence type="predicted"/>
<sequence>MAAGPLRETDLYPPVRDFLVKQGFEVRAEVHHCDVAAFKDGQLIVVELKKHLSVDLLVQAAQRQKVADAVYIAIPKPKKRLFGPGWRDLCHLLRRLELGLLLVTLGDGLAYVEQALAAQPFDRVKSRQSHQRKRQKLIQELNGRSRDGNLGGSHSAKLLTVYRENALYIACCLERFGPLSPKQLRGLGAEPRKTGVILQRNVYGWFARIAKGKYGLSPAGGAELASGAYAELVADYRRKLAGAAPDERGGAG</sequence>
<accession>A0A4R1S783</accession>